<dbReference type="InterPro" id="IPR001509">
    <property type="entry name" value="Epimerase_deHydtase"/>
</dbReference>
<evidence type="ECO:0000256" key="3">
    <source>
        <dbReference type="ARBA" id="ARBA00023027"/>
    </source>
</evidence>
<evidence type="ECO:0000256" key="2">
    <source>
        <dbReference type="ARBA" id="ARBA00023002"/>
    </source>
</evidence>
<dbReference type="Pfam" id="PF01370">
    <property type="entry name" value="Epimerase"/>
    <property type="match status" value="1"/>
</dbReference>
<dbReference type="GO" id="GO:0016491">
    <property type="term" value="F:oxidoreductase activity"/>
    <property type="evidence" value="ECO:0007669"/>
    <property type="project" value="UniProtKB-KW"/>
</dbReference>
<dbReference type="CDD" id="cd08946">
    <property type="entry name" value="SDR_e"/>
    <property type="match status" value="1"/>
</dbReference>
<reference evidence="5 6" key="1">
    <citation type="journal article" date="2014" name="Front. Microbiol.">
        <title>Population and genomic analysis of the genus Halorubrum.</title>
        <authorList>
            <person name="Fullmer M.S."/>
            <person name="Soucy S.M."/>
            <person name="Swithers K.S."/>
            <person name="Makkay A.M."/>
            <person name="Wheeler R."/>
            <person name="Ventosa A."/>
            <person name="Gogarten J.P."/>
            <person name="Papke R.T."/>
        </authorList>
    </citation>
    <scope>NUCLEOTIDE SEQUENCE [LARGE SCALE GENOMIC DNA]</scope>
    <source>
        <strain evidence="5 6">Cb34</strain>
    </source>
</reference>
<accession>A0A256IBY5</accession>
<dbReference type="Gene3D" id="3.40.50.720">
    <property type="entry name" value="NAD(P)-binding Rossmann-like Domain"/>
    <property type="match status" value="1"/>
</dbReference>
<dbReference type="InterPro" id="IPR036291">
    <property type="entry name" value="NAD(P)-bd_dom_sf"/>
</dbReference>
<dbReference type="PANTHER" id="PTHR43103:SF5">
    <property type="entry name" value="4-EPIMERASE, PUTATIVE (AFU_ORTHOLOGUE AFUA_7G00360)-RELATED"/>
    <property type="match status" value="1"/>
</dbReference>
<organism evidence="5 6">
    <name type="scientific">Halorubrum halodurans</name>
    <dbReference type="NCBI Taxonomy" id="1383851"/>
    <lineage>
        <taxon>Archaea</taxon>
        <taxon>Methanobacteriati</taxon>
        <taxon>Methanobacteriota</taxon>
        <taxon>Stenosarchaea group</taxon>
        <taxon>Halobacteria</taxon>
        <taxon>Halobacteriales</taxon>
        <taxon>Haloferacaceae</taxon>
        <taxon>Halorubrum</taxon>
    </lineage>
</organism>
<keyword evidence="6" id="KW-1185">Reference proteome</keyword>
<feature type="domain" description="NAD-dependent epimerase/dehydratase" evidence="4">
    <location>
        <begin position="1"/>
        <end position="183"/>
    </location>
</feature>
<protein>
    <recommendedName>
        <fullName evidence="4">NAD-dependent epimerase/dehydratase domain-containing protein</fullName>
    </recommendedName>
</protein>
<sequence length="308" mass="32775">MLLTGAHGTVGTAVTAHSAAGYVLHDRAEPPAELGDGTPHPHRDRETVVLDVGGADAPASLAAVMDDRGIDAVVHLAGEPAVSTPYEGVERNNVRGTRNVLEAASRAGVGTVVFASSNHAVGMYEEQHAPALYDPDYELTVDHESPLRPDSDYGASKAAGEAWCRLYAEREGIDCYALRIGSVRDPIHDHPFGDAERAVARGDCERGDDEYRETVARMRCTWLSRRDCAGLVDACLRDGLDADGDGGSGADGGRGVDDLNPNTLAGGAFEVFYGISDNPNSWFDIEHARERVGYEPMDSGNGMSEPPE</sequence>
<dbReference type="EMBL" id="NHPJ01000138">
    <property type="protein sequence ID" value="OYR53672.1"/>
    <property type="molecule type" value="Genomic_DNA"/>
</dbReference>
<evidence type="ECO:0000259" key="4">
    <source>
        <dbReference type="Pfam" id="PF01370"/>
    </source>
</evidence>
<dbReference type="SUPFAM" id="SSF51735">
    <property type="entry name" value="NAD(P)-binding Rossmann-fold domains"/>
    <property type="match status" value="1"/>
</dbReference>
<dbReference type="AlphaFoldDB" id="A0A256IBY5"/>
<comment type="similarity">
    <text evidence="1">Belongs to the NAD(P)-dependent epimerase/dehydratase family.</text>
</comment>
<name>A0A256IBY5_9EURY</name>
<evidence type="ECO:0000313" key="6">
    <source>
        <dbReference type="Proteomes" id="UP000216308"/>
    </source>
</evidence>
<evidence type="ECO:0000256" key="1">
    <source>
        <dbReference type="ARBA" id="ARBA00007637"/>
    </source>
</evidence>
<proteinExistence type="inferred from homology"/>
<dbReference type="PANTHER" id="PTHR43103">
    <property type="entry name" value="NUCLEOSIDE-DIPHOSPHATE-SUGAR EPIMERASE"/>
    <property type="match status" value="1"/>
</dbReference>
<gene>
    <name evidence="5" type="ORF">DJ70_15830</name>
</gene>
<keyword evidence="3" id="KW-0520">NAD</keyword>
<dbReference type="Proteomes" id="UP000216308">
    <property type="component" value="Unassembled WGS sequence"/>
</dbReference>
<evidence type="ECO:0000313" key="5">
    <source>
        <dbReference type="EMBL" id="OYR53672.1"/>
    </source>
</evidence>
<comment type="caution">
    <text evidence="5">The sequence shown here is derived from an EMBL/GenBank/DDBJ whole genome shotgun (WGS) entry which is preliminary data.</text>
</comment>
<keyword evidence="2" id="KW-0560">Oxidoreductase</keyword>